<dbReference type="AlphaFoldDB" id="A0A2H0W1I9"/>
<evidence type="ECO:0000313" key="4">
    <source>
        <dbReference type="Proteomes" id="UP000230935"/>
    </source>
</evidence>
<feature type="region of interest" description="Disordered" evidence="1">
    <location>
        <begin position="153"/>
        <end position="172"/>
    </location>
</feature>
<dbReference type="EMBL" id="PEZZ01000016">
    <property type="protein sequence ID" value="PIS05229.1"/>
    <property type="molecule type" value="Genomic_DNA"/>
</dbReference>
<reference evidence="4" key="1">
    <citation type="submission" date="2017-09" db="EMBL/GenBank/DDBJ databases">
        <title>Depth-based differentiation of microbial function through sediment-hosted aquifers and enrichment of novel symbionts in the deep terrestrial subsurface.</title>
        <authorList>
            <person name="Probst A.J."/>
            <person name="Ladd B."/>
            <person name="Jarett J.K."/>
            <person name="Geller-Mcgrath D.E."/>
            <person name="Sieber C.M.K."/>
            <person name="Emerson J.B."/>
            <person name="Anantharaman K."/>
            <person name="Thomas B.C."/>
            <person name="Malmstrom R."/>
            <person name="Stieglmeier M."/>
            <person name="Klingl A."/>
            <person name="Woyke T."/>
            <person name="Ryan C.M."/>
            <person name="Banfield J.F."/>
        </authorList>
    </citation>
    <scope>NUCLEOTIDE SEQUENCE [LARGE SCALE GENOMIC DNA]</scope>
</reference>
<evidence type="ECO:0000256" key="2">
    <source>
        <dbReference type="SAM" id="Phobius"/>
    </source>
</evidence>
<organism evidence="3 4">
    <name type="scientific">Candidatus Buchananbacteria bacterium CG10_big_fil_rev_8_21_14_0_10_42_9</name>
    <dbReference type="NCBI Taxonomy" id="1974526"/>
    <lineage>
        <taxon>Bacteria</taxon>
        <taxon>Candidatus Buchananiibacteriota</taxon>
    </lineage>
</organism>
<proteinExistence type="predicted"/>
<keyword evidence="2" id="KW-0472">Membrane</keyword>
<keyword evidence="2" id="KW-0812">Transmembrane</keyword>
<accession>A0A2H0W1I9</accession>
<feature type="transmembrane region" description="Helical" evidence="2">
    <location>
        <begin position="14"/>
        <end position="35"/>
    </location>
</feature>
<evidence type="ECO:0000256" key="1">
    <source>
        <dbReference type="SAM" id="MobiDB-lite"/>
    </source>
</evidence>
<comment type="caution">
    <text evidence="3">The sequence shown here is derived from an EMBL/GenBank/DDBJ whole genome shotgun (WGS) entry which is preliminary data.</text>
</comment>
<name>A0A2H0W1I9_9BACT</name>
<dbReference type="InterPro" id="IPR012902">
    <property type="entry name" value="N_methyl_site"/>
</dbReference>
<evidence type="ECO:0000313" key="3">
    <source>
        <dbReference type="EMBL" id="PIS05229.1"/>
    </source>
</evidence>
<gene>
    <name evidence="3" type="ORF">COT81_02345</name>
</gene>
<evidence type="ECO:0008006" key="5">
    <source>
        <dbReference type="Google" id="ProtNLM"/>
    </source>
</evidence>
<dbReference type="Pfam" id="PF07963">
    <property type="entry name" value="N_methyl"/>
    <property type="match status" value="1"/>
</dbReference>
<keyword evidence="2" id="KW-1133">Transmembrane helix</keyword>
<protein>
    <recommendedName>
        <fullName evidence="5">Type II secretion system protein</fullName>
    </recommendedName>
</protein>
<sequence>MSRLPKNGFTLLELLVYIGILSFVLVVIAGVFITFGQGKGKVDARAEINQNLSLIIGKIQQDLQDADSVSTPSSTNDATSSLSMDVNGTTVSYATSSDSTLFTRTSGSDTQTINSGKVKFNSFLVERLENTNYTLNQTFVTIKVIITASTNNDASEEQYSQTKQTSVVLRQN</sequence>
<dbReference type="Proteomes" id="UP000230935">
    <property type="component" value="Unassembled WGS sequence"/>
</dbReference>